<keyword evidence="2" id="KW-0378">Hydrolase</keyword>
<evidence type="ECO:0000256" key="1">
    <source>
        <dbReference type="SAM" id="SignalP"/>
    </source>
</evidence>
<organism evidence="2 3">
    <name type="scientific">Mucilaginibacter conchicola</name>
    <dbReference type="NCBI Taxonomy" id="2303333"/>
    <lineage>
        <taxon>Bacteria</taxon>
        <taxon>Pseudomonadati</taxon>
        <taxon>Bacteroidota</taxon>
        <taxon>Sphingobacteriia</taxon>
        <taxon>Sphingobacteriales</taxon>
        <taxon>Sphingobacteriaceae</taxon>
        <taxon>Mucilaginibacter</taxon>
    </lineage>
</organism>
<dbReference type="SUPFAM" id="SSF49464">
    <property type="entry name" value="Carboxypeptidase regulatory domain-like"/>
    <property type="match status" value="1"/>
</dbReference>
<comment type="caution">
    <text evidence="2">The sequence shown here is derived from an EMBL/GenBank/DDBJ whole genome shotgun (WGS) entry which is preliminary data.</text>
</comment>
<reference evidence="2 3" key="1">
    <citation type="submission" date="2018-08" db="EMBL/GenBank/DDBJ databases">
        <title>Mucilaginibacter sp. MYSH2.</title>
        <authorList>
            <person name="Seo T."/>
        </authorList>
    </citation>
    <scope>NUCLEOTIDE SEQUENCE [LARGE SCALE GENOMIC DNA]</scope>
    <source>
        <strain evidence="2 3">MYSH2</strain>
    </source>
</reference>
<name>A0A372NXI4_9SPHI</name>
<dbReference type="OrthoDB" id="983143at2"/>
<keyword evidence="3" id="KW-1185">Reference proteome</keyword>
<keyword evidence="2" id="KW-0121">Carboxypeptidase</keyword>
<dbReference type="AlphaFoldDB" id="A0A372NXI4"/>
<keyword evidence="2" id="KW-0645">Protease</keyword>
<keyword evidence="1" id="KW-0732">Signal</keyword>
<gene>
    <name evidence="2" type="ORF">D0C36_03275</name>
</gene>
<dbReference type="GO" id="GO:0004180">
    <property type="term" value="F:carboxypeptidase activity"/>
    <property type="evidence" value="ECO:0007669"/>
    <property type="project" value="UniProtKB-KW"/>
</dbReference>
<dbReference type="InterPro" id="IPR008969">
    <property type="entry name" value="CarboxyPept-like_regulatory"/>
</dbReference>
<dbReference type="EMBL" id="QWDC01000001">
    <property type="protein sequence ID" value="RFZ94581.1"/>
    <property type="molecule type" value="Genomic_DNA"/>
</dbReference>
<proteinExistence type="predicted"/>
<dbReference type="Proteomes" id="UP000264217">
    <property type="component" value="Unassembled WGS sequence"/>
</dbReference>
<dbReference type="Gene3D" id="2.60.40.1120">
    <property type="entry name" value="Carboxypeptidase-like, regulatory domain"/>
    <property type="match status" value="1"/>
</dbReference>
<dbReference type="InterPro" id="IPR043741">
    <property type="entry name" value="DUF5686"/>
</dbReference>
<dbReference type="Pfam" id="PF18939">
    <property type="entry name" value="DUF5686"/>
    <property type="match status" value="1"/>
</dbReference>
<evidence type="ECO:0000313" key="2">
    <source>
        <dbReference type="EMBL" id="RFZ94581.1"/>
    </source>
</evidence>
<protein>
    <submittedName>
        <fullName evidence="2">Carboxypeptidase-like regulatory domain-containing protein</fullName>
    </submittedName>
</protein>
<feature type="signal peptide" evidence="1">
    <location>
        <begin position="1"/>
        <end position="24"/>
    </location>
</feature>
<feature type="chain" id="PRO_5016671301" evidence="1">
    <location>
        <begin position="25"/>
        <end position="849"/>
    </location>
</feature>
<evidence type="ECO:0000313" key="3">
    <source>
        <dbReference type="Proteomes" id="UP000264217"/>
    </source>
</evidence>
<dbReference type="Pfam" id="PF13715">
    <property type="entry name" value="CarbopepD_reg_2"/>
    <property type="match status" value="1"/>
</dbReference>
<sequence>MIFSDTYKHLLLILFLFTSICASAQNTVVTGTVTDATNKQPLPFVSIAFTRTTVGTNTDNNGKYALSTSQAVTELKISYLGYKETYIKVQQGKEQVINVKLMPTSQSLSEVTVQTKKRPKYDNENPAVKLIRQVIANKPKNRPEAYNYVEYKEYDKMQFSLSNISEKTKNRKIFRKYKFIFENKDSTTYAGKTLLPIYMKERLTQVFYRKNPEVTRNRILGEKSVDFGPGFDTEGIGQYFQHLYAKVDIYDNDVLLLGRQFLSPISDNAPTFYKYFITDTITLETGKKLVQLSFTPRNTNNILFEGDIFITLDGNYAVQKAALIVNGNINVNFVRSMNIDQDFELSPDGRYHMSRSNTFADFGITAKRKSGLFGSRTIVRRDFTINKPRPDTTYQTPPEVEDEELRNRPDSFWVQARYDTLTTAESKVYKNIDSLVHMPSFKRTANLINLLFAGFKNFGKFEIGPASTFYSFNPVEGLRLRVGGRTTADFSKKIFFEGYTAYGFKDEKWKYFFATTYSLNGKSIYRFPQHYIRASFQRDTKIPGQELQFISEDNVLLSFKRGRNDKYYYNDQYRLEYVSEYANHFSYKIGLRNLIQTPAGSLVPFINTAGTQTFDKLTTSEATIGFRYAPNEQYYQGKLFRTPIINQYPKLSLEYTAGLKVLDGQYQYHKIDFRGEKRFYLAPFGFSDVILEGSRTFGQVPYPLLNISRGNQTFAYVIDQYNLMNFLEFVSDKSASIIIDHHFGGFFFNKIPLFKKLKWRETASFKSLWGGLSAENTPALHPNLYRFPADENGVPITYALQGNRPYTEVSVGVENIFKFVRLDYVRRLTYLENPDVAKWGIRVKIKFDF</sequence>
<accession>A0A372NXI4</accession>